<dbReference type="AlphaFoldDB" id="A0A3B0RUF2"/>
<reference evidence="2" key="1">
    <citation type="submission" date="2018-06" db="EMBL/GenBank/DDBJ databases">
        <authorList>
            <person name="Zhirakovskaya E."/>
        </authorList>
    </citation>
    <scope>NUCLEOTIDE SEQUENCE</scope>
</reference>
<accession>A0A3B0RUF2</accession>
<proteinExistence type="predicted"/>
<gene>
    <name evidence="2" type="ORF">MNBD_ALPHA01-639</name>
</gene>
<dbReference type="InterPro" id="IPR016181">
    <property type="entry name" value="Acyl_CoA_acyltransferase"/>
</dbReference>
<dbReference type="Pfam" id="PF13673">
    <property type="entry name" value="Acetyltransf_10"/>
    <property type="match status" value="1"/>
</dbReference>
<dbReference type="Gene3D" id="3.40.630.30">
    <property type="match status" value="1"/>
</dbReference>
<dbReference type="GO" id="GO:0016747">
    <property type="term" value="F:acyltransferase activity, transferring groups other than amino-acyl groups"/>
    <property type="evidence" value="ECO:0007669"/>
    <property type="project" value="InterPro"/>
</dbReference>
<evidence type="ECO:0000259" key="1">
    <source>
        <dbReference type="PROSITE" id="PS51186"/>
    </source>
</evidence>
<organism evidence="2">
    <name type="scientific">hydrothermal vent metagenome</name>
    <dbReference type="NCBI Taxonomy" id="652676"/>
    <lineage>
        <taxon>unclassified sequences</taxon>
        <taxon>metagenomes</taxon>
        <taxon>ecological metagenomes</taxon>
    </lineage>
</organism>
<dbReference type="EMBL" id="UOEJ01000063">
    <property type="protein sequence ID" value="VAV94771.1"/>
    <property type="molecule type" value="Genomic_DNA"/>
</dbReference>
<dbReference type="PROSITE" id="PS51186">
    <property type="entry name" value="GNAT"/>
    <property type="match status" value="1"/>
</dbReference>
<feature type="domain" description="N-acetyltransferase" evidence="1">
    <location>
        <begin position="5"/>
        <end position="145"/>
    </location>
</feature>
<sequence>MTAVTIIKITSEEELDKCFQIRTVVFVEEQNVPMDEEIDGLDGEADHYLLCLNDRAVATARVRHLDEVAKIERVAVLCGNRGLNIGRRLMEYIMADIQGNPAIRVMKLGAQIQVIEFYEKLGFTCYGDEFLDAGIRHRWMMRRIT</sequence>
<dbReference type="CDD" id="cd04301">
    <property type="entry name" value="NAT_SF"/>
    <property type="match status" value="1"/>
</dbReference>
<evidence type="ECO:0000313" key="2">
    <source>
        <dbReference type="EMBL" id="VAV94771.1"/>
    </source>
</evidence>
<keyword evidence="2" id="KW-0808">Transferase</keyword>
<dbReference type="SUPFAM" id="SSF55729">
    <property type="entry name" value="Acyl-CoA N-acyltransferases (Nat)"/>
    <property type="match status" value="1"/>
</dbReference>
<dbReference type="InterPro" id="IPR000182">
    <property type="entry name" value="GNAT_dom"/>
</dbReference>
<protein>
    <submittedName>
        <fullName evidence="2">GNAT family acetyltransferase YjcF</fullName>
    </submittedName>
</protein>
<name>A0A3B0RUF2_9ZZZZ</name>